<organism evidence="2 3">
    <name type="scientific">Aquimarina brevivitae</name>
    <dbReference type="NCBI Taxonomy" id="323412"/>
    <lineage>
        <taxon>Bacteria</taxon>
        <taxon>Pseudomonadati</taxon>
        <taxon>Bacteroidota</taxon>
        <taxon>Flavobacteriia</taxon>
        <taxon>Flavobacteriales</taxon>
        <taxon>Flavobacteriaceae</taxon>
        <taxon>Aquimarina</taxon>
    </lineage>
</organism>
<protein>
    <submittedName>
        <fullName evidence="2">Uncharacterized protein</fullName>
    </submittedName>
</protein>
<accession>A0A4Q7NXP8</accession>
<feature type="transmembrane region" description="Helical" evidence="1">
    <location>
        <begin position="7"/>
        <end position="24"/>
    </location>
</feature>
<dbReference type="RefSeq" id="WP_130287633.1">
    <property type="nucleotide sequence ID" value="NZ_SGXE01000005.1"/>
</dbReference>
<evidence type="ECO:0000313" key="2">
    <source>
        <dbReference type="EMBL" id="RZS92007.1"/>
    </source>
</evidence>
<sequence>MKNRYNIKYFVLLIVIIGISYIAHNGFKNYQKNEIIKFNNTHLTFSDKNSKFTKATNTKRAYDFNKSLLDSIAQIKDSITAIFLHRTSEKIVFFSLDKDTLHLKTENGISYNYFSSLDKGKYDKDFNDLLVNALSPFLSKYSIKQIEIYTLTPTAYNNIPPPPGTLSNFDYEK</sequence>
<keyword evidence="1" id="KW-1133">Transmembrane helix</keyword>
<dbReference type="Proteomes" id="UP000292262">
    <property type="component" value="Unassembled WGS sequence"/>
</dbReference>
<dbReference type="OrthoDB" id="1435305at2"/>
<name>A0A4Q7NXP8_9FLAO</name>
<gene>
    <name evidence="2" type="ORF">EV197_3116</name>
</gene>
<dbReference type="EMBL" id="SGXE01000005">
    <property type="protein sequence ID" value="RZS92007.1"/>
    <property type="molecule type" value="Genomic_DNA"/>
</dbReference>
<comment type="caution">
    <text evidence="2">The sequence shown here is derived from an EMBL/GenBank/DDBJ whole genome shotgun (WGS) entry which is preliminary data.</text>
</comment>
<evidence type="ECO:0000256" key="1">
    <source>
        <dbReference type="SAM" id="Phobius"/>
    </source>
</evidence>
<keyword evidence="1" id="KW-0472">Membrane</keyword>
<evidence type="ECO:0000313" key="3">
    <source>
        <dbReference type="Proteomes" id="UP000292262"/>
    </source>
</evidence>
<proteinExistence type="predicted"/>
<keyword evidence="3" id="KW-1185">Reference proteome</keyword>
<keyword evidence="1" id="KW-0812">Transmembrane</keyword>
<reference evidence="2 3" key="1">
    <citation type="submission" date="2019-02" db="EMBL/GenBank/DDBJ databases">
        <title>Genomic Encyclopedia of Type Strains, Phase IV (KMG-IV): sequencing the most valuable type-strain genomes for metagenomic binning, comparative biology and taxonomic classification.</title>
        <authorList>
            <person name="Goeker M."/>
        </authorList>
    </citation>
    <scope>NUCLEOTIDE SEQUENCE [LARGE SCALE GENOMIC DNA]</scope>
    <source>
        <strain evidence="2 3">DSM 17196</strain>
    </source>
</reference>
<dbReference type="AlphaFoldDB" id="A0A4Q7NXP8"/>